<evidence type="ECO:0000313" key="3">
    <source>
        <dbReference type="Proteomes" id="UP001501469"/>
    </source>
</evidence>
<evidence type="ECO:0000256" key="1">
    <source>
        <dbReference type="SAM" id="SignalP"/>
    </source>
</evidence>
<feature type="signal peptide" evidence="1">
    <location>
        <begin position="1"/>
        <end position="22"/>
    </location>
</feature>
<dbReference type="EMBL" id="BAABDK010000017">
    <property type="protein sequence ID" value="GAA4038955.1"/>
    <property type="molecule type" value="Genomic_DNA"/>
</dbReference>
<gene>
    <name evidence="2" type="ORF">GCM10022409_25770</name>
</gene>
<keyword evidence="1" id="KW-0732">Signal</keyword>
<sequence length="149" mass="16551">MRRFAYQLVLLLLLAVRPAAGAAPRQLRPFPVADTTGPPLDTARVLGQLFAYKRKFYQTMLAPSALGAVASNYSLAYSKSETTVQQVSLGLNVVLVGFFSYRVGKALVRLRRYRVGREHTLLALLANGHPLPRPVRQQLIHYLQPPPAK</sequence>
<dbReference type="Proteomes" id="UP001501469">
    <property type="component" value="Unassembled WGS sequence"/>
</dbReference>
<evidence type="ECO:0000313" key="2">
    <source>
        <dbReference type="EMBL" id="GAA4038955.1"/>
    </source>
</evidence>
<accession>A0ABP7UAI7</accession>
<protein>
    <submittedName>
        <fullName evidence="2">Uncharacterized protein</fullName>
    </submittedName>
</protein>
<keyword evidence="3" id="KW-1185">Reference proteome</keyword>
<feature type="chain" id="PRO_5045549145" evidence="1">
    <location>
        <begin position="23"/>
        <end position="149"/>
    </location>
</feature>
<organism evidence="2 3">
    <name type="scientific">Hymenobacter glaciei</name>
    <dbReference type="NCBI Taxonomy" id="877209"/>
    <lineage>
        <taxon>Bacteria</taxon>
        <taxon>Pseudomonadati</taxon>
        <taxon>Bacteroidota</taxon>
        <taxon>Cytophagia</taxon>
        <taxon>Cytophagales</taxon>
        <taxon>Hymenobacteraceae</taxon>
        <taxon>Hymenobacter</taxon>
    </lineage>
</organism>
<proteinExistence type="predicted"/>
<name>A0ABP7UAI7_9BACT</name>
<reference evidence="3" key="1">
    <citation type="journal article" date="2019" name="Int. J. Syst. Evol. Microbiol.">
        <title>The Global Catalogue of Microorganisms (GCM) 10K type strain sequencing project: providing services to taxonomists for standard genome sequencing and annotation.</title>
        <authorList>
            <consortium name="The Broad Institute Genomics Platform"/>
            <consortium name="The Broad Institute Genome Sequencing Center for Infectious Disease"/>
            <person name="Wu L."/>
            <person name="Ma J."/>
        </authorList>
    </citation>
    <scope>NUCLEOTIDE SEQUENCE [LARGE SCALE GENOMIC DNA]</scope>
    <source>
        <strain evidence="3">JCM 17225</strain>
    </source>
</reference>
<comment type="caution">
    <text evidence="2">The sequence shown here is derived from an EMBL/GenBank/DDBJ whole genome shotgun (WGS) entry which is preliminary data.</text>
</comment>
<dbReference type="RefSeq" id="WP_345055078.1">
    <property type="nucleotide sequence ID" value="NZ_BAABDK010000017.1"/>
</dbReference>